<accession>A0A3P8URN5</accession>
<reference evidence="2" key="3">
    <citation type="submission" date="2025-09" db="UniProtKB">
        <authorList>
            <consortium name="Ensembl"/>
        </authorList>
    </citation>
    <scope>IDENTIFICATION</scope>
</reference>
<dbReference type="GO" id="GO:0005737">
    <property type="term" value="C:cytoplasm"/>
    <property type="evidence" value="ECO:0007669"/>
    <property type="project" value="TreeGrafter"/>
</dbReference>
<dbReference type="PANTHER" id="PTHR16275">
    <property type="entry name" value="COILED-COIL DOMAIN-CONTAINING PROTEIN 40"/>
    <property type="match status" value="1"/>
</dbReference>
<reference evidence="2 3" key="1">
    <citation type="journal article" date="2014" name="Nat. Genet.">
        <title>Whole-genome sequence of a flatfish provides insights into ZW sex chromosome evolution and adaptation to a benthic lifestyle.</title>
        <authorList>
            <person name="Chen S."/>
            <person name="Zhang G."/>
            <person name="Shao C."/>
            <person name="Huang Q."/>
            <person name="Liu G."/>
            <person name="Zhang P."/>
            <person name="Song W."/>
            <person name="An N."/>
            <person name="Chalopin D."/>
            <person name="Volff J.N."/>
            <person name="Hong Y."/>
            <person name="Li Q."/>
            <person name="Sha Z."/>
            <person name="Zhou H."/>
            <person name="Xie M."/>
            <person name="Yu Q."/>
            <person name="Liu Y."/>
            <person name="Xiang H."/>
            <person name="Wang N."/>
            <person name="Wu K."/>
            <person name="Yang C."/>
            <person name="Zhou Q."/>
            <person name="Liao X."/>
            <person name="Yang L."/>
            <person name="Hu Q."/>
            <person name="Zhang J."/>
            <person name="Meng L."/>
            <person name="Jin L."/>
            <person name="Tian Y."/>
            <person name="Lian J."/>
            <person name="Yang J."/>
            <person name="Miao G."/>
            <person name="Liu S."/>
            <person name="Liang Z."/>
            <person name="Yan F."/>
            <person name="Li Y."/>
            <person name="Sun B."/>
            <person name="Zhang H."/>
            <person name="Zhang J."/>
            <person name="Zhu Y."/>
            <person name="Du M."/>
            <person name="Zhao Y."/>
            <person name="Schartl M."/>
            <person name="Tang Q."/>
            <person name="Wang J."/>
        </authorList>
    </citation>
    <scope>NUCLEOTIDE SEQUENCE</scope>
</reference>
<evidence type="ECO:0000256" key="1">
    <source>
        <dbReference type="SAM" id="Coils"/>
    </source>
</evidence>
<evidence type="ECO:0000313" key="3">
    <source>
        <dbReference type="Proteomes" id="UP000265120"/>
    </source>
</evidence>
<keyword evidence="3" id="KW-1185">Reference proteome</keyword>
<dbReference type="AlphaFoldDB" id="A0A3P8URN5"/>
<evidence type="ECO:0000313" key="2">
    <source>
        <dbReference type="Ensembl" id="ENSCSEP00000005022.1"/>
    </source>
</evidence>
<reference evidence="2" key="2">
    <citation type="submission" date="2025-08" db="UniProtKB">
        <authorList>
            <consortium name="Ensembl"/>
        </authorList>
    </citation>
    <scope>IDENTIFICATION</scope>
</reference>
<dbReference type="GO" id="GO:0060287">
    <property type="term" value="P:epithelial cilium movement involved in determination of left/right asymmetry"/>
    <property type="evidence" value="ECO:0007669"/>
    <property type="project" value="TreeGrafter"/>
</dbReference>
<dbReference type="Proteomes" id="UP000265120">
    <property type="component" value="Chromosome 4"/>
</dbReference>
<dbReference type="SUPFAM" id="SSF90257">
    <property type="entry name" value="Myosin rod fragments"/>
    <property type="match status" value="1"/>
</dbReference>
<dbReference type="InterPro" id="IPR037386">
    <property type="entry name" value="CCDC40"/>
</dbReference>
<keyword evidence="1" id="KW-0175">Coiled coil</keyword>
<name>A0A3P8URN5_CYNSE</name>
<dbReference type="GO" id="GO:0005929">
    <property type="term" value="C:cilium"/>
    <property type="evidence" value="ECO:0007669"/>
    <property type="project" value="TreeGrafter"/>
</dbReference>
<dbReference type="Ensembl" id="ENSCSET00000005078.1">
    <property type="protein sequence ID" value="ENSCSEP00000005022.1"/>
    <property type="gene ID" value="ENSCSEG00000003257.1"/>
</dbReference>
<sequence length="186" mass="21404">MILQRDSEATVARRESIVERREAILNCSQKPNSKFDVTLSIKHLQRKIKDTEKNMTECEKMSRDLMEDRDGLSQRLERQKVLLTQLSGAISNMESELVNLQDCKDRDLVKLVTLQNRIRKLQAVCKGSYKPLSDCESVEAALKVQLEHVKKYCNTLHQVCAAFPPHRLPLRKLILTLEAGMETQNQ</sequence>
<organism evidence="2 3">
    <name type="scientific">Cynoglossus semilaevis</name>
    <name type="common">Tongue sole</name>
    <dbReference type="NCBI Taxonomy" id="244447"/>
    <lineage>
        <taxon>Eukaryota</taxon>
        <taxon>Metazoa</taxon>
        <taxon>Chordata</taxon>
        <taxon>Craniata</taxon>
        <taxon>Vertebrata</taxon>
        <taxon>Euteleostomi</taxon>
        <taxon>Actinopterygii</taxon>
        <taxon>Neopterygii</taxon>
        <taxon>Teleostei</taxon>
        <taxon>Neoteleostei</taxon>
        <taxon>Acanthomorphata</taxon>
        <taxon>Carangaria</taxon>
        <taxon>Pleuronectiformes</taxon>
        <taxon>Pleuronectoidei</taxon>
        <taxon>Cynoglossidae</taxon>
        <taxon>Cynoglossinae</taxon>
        <taxon>Cynoglossus</taxon>
    </lineage>
</organism>
<dbReference type="PANTHER" id="PTHR16275:SF8">
    <property type="entry name" value="COILED-COIL DOMAIN-CONTAINING PROTEIN 40"/>
    <property type="match status" value="1"/>
</dbReference>
<protein>
    <submittedName>
        <fullName evidence="2">Uncharacterized protein</fullName>
    </submittedName>
</protein>
<dbReference type="GO" id="GO:0005576">
    <property type="term" value="C:extracellular region"/>
    <property type="evidence" value="ECO:0007669"/>
    <property type="project" value="GOC"/>
</dbReference>
<feature type="coiled-coil region" evidence="1">
    <location>
        <begin position="41"/>
        <end position="68"/>
    </location>
</feature>
<proteinExistence type="predicted"/>
<dbReference type="OMA" id="HEMEMAV"/>
<dbReference type="GO" id="GO:0035082">
    <property type="term" value="P:axoneme assembly"/>
    <property type="evidence" value="ECO:0007669"/>
    <property type="project" value="InterPro"/>
</dbReference>
<dbReference type="InParanoid" id="A0A3P8URN5"/>
<dbReference type="STRING" id="244447.ENSCSEP00000005022"/>
<dbReference type="GO" id="GO:0001947">
    <property type="term" value="P:heart looping"/>
    <property type="evidence" value="ECO:0007669"/>
    <property type="project" value="TreeGrafter"/>
</dbReference>